<keyword evidence="2" id="KW-0012">Acyltransferase</keyword>
<proteinExistence type="predicted"/>
<accession>A0A9D1F4C6</accession>
<evidence type="ECO:0000313" key="4">
    <source>
        <dbReference type="EMBL" id="HIS46877.1"/>
    </source>
</evidence>
<sequence length="253" mass="29734">MEKISLEDAIEELSLMLMYLERFSDRNENSPFLELSWKGYDFDVLDKLDDEELIVQPKKSKYVYLTEKGKTQARILLRKYNLPDVDLWERFDFRTIRPEEGAVAAQIEEICFPPNEACNRERMLERMEWFPDMFLVAADKQTGKIAGVINGLATNEHKFRDEFFTDVKLHDPEGKNVMILGVAVLPEYRRQGLAREMMFEYLRREQEKGREIVFLTCLAGKVKMYKKLGFLDRGIGDSTWGGEQWHEMSCFIS</sequence>
<dbReference type="AlphaFoldDB" id="A0A9D1F4C6"/>
<reference evidence="4" key="2">
    <citation type="journal article" date="2021" name="PeerJ">
        <title>Extensive microbial diversity within the chicken gut microbiome revealed by metagenomics and culture.</title>
        <authorList>
            <person name="Gilroy R."/>
            <person name="Ravi A."/>
            <person name="Getino M."/>
            <person name="Pursley I."/>
            <person name="Horton D.L."/>
            <person name="Alikhan N.F."/>
            <person name="Baker D."/>
            <person name="Gharbi K."/>
            <person name="Hall N."/>
            <person name="Watson M."/>
            <person name="Adriaenssens E.M."/>
            <person name="Foster-Nyarko E."/>
            <person name="Jarju S."/>
            <person name="Secka A."/>
            <person name="Antonio M."/>
            <person name="Oren A."/>
            <person name="Chaudhuri R.R."/>
            <person name="La Ragione R."/>
            <person name="Hildebrand F."/>
            <person name="Pallen M.J."/>
        </authorList>
    </citation>
    <scope>NUCLEOTIDE SEQUENCE</scope>
    <source>
        <strain evidence="4">CHK178-757</strain>
    </source>
</reference>
<reference evidence="4" key="1">
    <citation type="submission" date="2020-10" db="EMBL/GenBank/DDBJ databases">
        <authorList>
            <person name="Gilroy R."/>
        </authorList>
    </citation>
    <scope>NUCLEOTIDE SEQUENCE</scope>
    <source>
        <strain evidence="4">CHK178-757</strain>
    </source>
</reference>
<comment type="caution">
    <text evidence="4">The sequence shown here is derived from an EMBL/GenBank/DDBJ whole genome shotgun (WGS) entry which is preliminary data.</text>
</comment>
<dbReference type="InterPro" id="IPR045489">
    <property type="entry name" value="DUF6429"/>
</dbReference>
<evidence type="ECO:0000256" key="1">
    <source>
        <dbReference type="ARBA" id="ARBA00022679"/>
    </source>
</evidence>
<dbReference type="EMBL" id="DVIT01000019">
    <property type="protein sequence ID" value="HIS46877.1"/>
    <property type="molecule type" value="Genomic_DNA"/>
</dbReference>
<protein>
    <submittedName>
        <fullName evidence="4">GNAT family N-acetyltransferase</fullName>
    </submittedName>
</protein>
<dbReference type="SUPFAM" id="SSF55729">
    <property type="entry name" value="Acyl-CoA N-acyltransferases (Nat)"/>
    <property type="match status" value="1"/>
</dbReference>
<dbReference type="CDD" id="cd04301">
    <property type="entry name" value="NAT_SF"/>
    <property type="match status" value="1"/>
</dbReference>
<dbReference type="Gene3D" id="3.40.630.30">
    <property type="match status" value="1"/>
</dbReference>
<organism evidence="4 5">
    <name type="scientific">Candidatus Scybalocola faecigallinarum</name>
    <dbReference type="NCBI Taxonomy" id="2840941"/>
    <lineage>
        <taxon>Bacteria</taxon>
        <taxon>Bacillati</taxon>
        <taxon>Bacillota</taxon>
        <taxon>Clostridia</taxon>
        <taxon>Lachnospirales</taxon>
        <taxon>Lachnospiraceae</taxon>
        <taxon>Lachnospiraceae incertae sedis</taxon>
        <taxon>Candidatus Scybalocola (ex Gilroy et al. 2021)</taxon>
    </lineage>
</organism>
<dbReference type="PANTHER" id="PTHR10908">
    <property type="entry name" value="SEROTONIN N-ACETYLTRANSFERASE"/>
    <property type="match status" value="1"/>
</dbReference>
<dbReference type="Pfam" id="PF20008">
    <property type="entry name" value="DUF6429"/>
    <property type="match status" value="1"/>
</dbReference>
<evidence type="ECO:0000259" key="3">
    <source>
        <dbReference type="PROSITE" id="PS51186"/>
    </source>
</evidence>
<dbReference type="InterPro" id="IPR000182">
    <property type="entry name" value="GNAT_dom"/>
</dbReference>
<keyword evidence="1" id="KW-0808">Transferase</keyword>
<dbReference type="Proteomes" id="UP000823927">
    <property type="component" value="Unassembled WGS sequence"/>
</dbReference>
<evidence type="ECO:0000256" key="2">
    <source>
        <dbReference type="ARBA" id="ARBA00023315"/>
    </source>
</evidence>
<dbReference type="PROSITE" id="PS51186">
    <property type="entry name" value="GNAT"/>
    <property type="match status" value="1"/>
</dbReference>
<dbReference type="InterPro" id="IPR016181">
    <property type="entry name" value="Acyl_CoA_acyltransferase"/>
</dbReference>
<dbReference type="Pfam" id="PF00583">
    <property type="entry name" value="Acetyltransf_1"/>
    <property type="match status" value="1"/>
</dbReference>
<dbReference type="InterPro" id="IPR051635">
    <property type="entry name" value="SNAT-like"/>
</dbReference>
<dbReference type="PANTHER" id="PTHR10908:SF0">
    <property type="entry name" value="SEROTONIN N-ACETYLTRANSFERASE"/>
    <property type="match status" value="1"/>
</dbReference>
<name>A0A9D1F4C6_9FIRM</name>
<dbReference type="GO" id="GO:0008080">
    <property type="term" value="F:N-acetyltransferase activity"/>
    <property type="evidence" value="ECO:0007669"/>
    <property type="project" value="UniProtKB-ARBA"/>
</dbReference>
<evidence type="ECO:0000313" key="5">
    <source>
        <dbReference type="Proteomes" id="UP000823927"/>
    </source>
</evidence>
<feature type="domain" description="N-acetyltransferase" evidence="3">
    <location>
        <begin position="91"/>
        <end position="253"/>
    </location>
</feature>
<gene>
    <name evidence="4" type="ORF">IAB46_04795</name>
</gene>